<gene>
    <name evidence="1" type="ORF">WH95_00600</name>
</gene>
<dbReference type="RefSeq" id="WP_046501635.1">
    <property type="nucleotide sequence ID" value="NZ_LANI01000001.1"/>
</dbReference>
<evidence type="ECO:0000313" key="1">
    <source>
        <dbReference type="EMBL" id="KKJ78635.1"/>
    </source>
</evidence>
<dbReference type="AlphaFoldDB" id="A0A0M2RF40"/>
<evidence type="ECO:0000313" key="2">
    <source>
        <dbReference type="Proteomes" id="UP000034491"/>
    </source>
</evidence>
<keyword evidence="2" id="KW-1185">Reference proteome</keyword>
<dbReference type="STRING" id="1549748.WH95_00600"/>
<reference evidence="1 2" key="1">
    <citation type="submission" date="2015-03" db="EMBL/GenBank/DDBJ databases">
        <title>Genome sequence of Kiloniella sp. P1-1, isolated from the gut microflora of Pacific white shrimp, Penaeus vannamei.</title>
        <authorList>
            <person name="Shao Z."/>
            <person name="Wang L."/>
            <person name="Li X."/>
        </authorList>
    </citation>
    <scope>NUCLEOTIDE SEQUENCE [LARGE SCALE GENOMIC DNA]</scope>
    <source>
        <strain evidence="1 2">P1-1</strain>
    </source>
</reference>
<proteinExistence type="predicted"/>
<name>A0A0M2RF40_9PROT</name>
<accession>A0A0M2RF40</accession>
<organism evidence="1 2">
    <name type="scientific">Kiloniella litopenaei</name>
    <dbReference type="NCBI Taxonomy" id="1549748"/>
    <lineage>
        <taxon>Bacteria</taxon>
        <taxon>Pseudomonadati</taxon>
        <taxon>Pseudomonadota</taxon>
        <taxon>Alphaproteobacteria</taxon>
        <taxon>Rhodospirillales</taxon>
        <taxon>Kiloniellaceae</taxon>
        <taxon>Kiloniella</taxon>
    </lineage>
</organism>
<dbReference type="Proteomes" id="UP000034491">
    <property type="component" value="Unassembled WGS sequence"/>
</dbReference>
<protein>
    <submittedName>
        <fullName evidence="1">Uncharacterized protein</fullName>
    </submittedName>
</protein>
<sequence length="69" mass="7607">MSKLTTVALIELLHAIQKQSVLSFQIIQELNQLKGEITTDPPPLIEDWQDASNQVSVAIKAVGNVVDHE</sequence>
<dbReference type="EMBL" id="LANI01000001">
    <property type="protein sequence ID" value="KKJ78635.1"/>
    <property type="molecule type" value="Genomic_DNA"/>
</dbReference>
<comment type="caution">
    <text evidence="1">The sequence shown here is derived from an EMBL/GenBank/DDBJ whole genome shotgun (WGS) entry which is preliminary data.</text>
</comment>